<evidence type="ECO:0000259" key="1">
    <source>
        <dbReference type="Pfam" id="PF13468"/>
    </source>
</evidence>
<proteinExistence type="predicted"/>
<dbReference type="SUPFAM" id="SSF54593">
    <property type="entry name" value="Glyoxalase/Bleomycin resistance protein/Dihydroxybiphenyl dioxygenase"/>
    <property type="match status" value="1"/>
</dbReference>
<dbReference type="OrthoDB" id="8451710at2"/>
<name>A0A0M6XMG7_9RHOB</name>
<feature type="domain" description="Glyoxalase-like" evidence="1">
    <location>
        <begin position="4"/>
        <end position="171"/>
    </location>
</feature>
<protein>
    <recommendedName>
        <fullName evidence="1">Glyoxalase-like domain-containing protein</fullName>
    </recommendedName>
</protein>
<reference evidence="2 3" key="1">
    <citation type="submission" date="2015-07" db="EMBL/GenBank/DDBJ databases">
        <authorList>
            <person name="Noorani M."/>
        </authorList>
    </citation>
    <scope>NUCLEOTIDE SEQUENCE [LARGE SCALE GENOMIC DNA]</scope>
    <source>
        <strain evidence="2 3">CECT 5088</strain>
    </source>
</reference>
<dbReference type="STRING" id="282197.SAMN04488517_10559"/>
<keyword evidence="3" id="KW-1185">Reference proteome</keyword>
<dbReference type="AlphaFoldDB" id="A0A0M6XMG7"/>
<accession>A0A0M6XMG7</accession>
<evidence type="ECO:0000313" key="2">
    <source>
        <dbReference type="EMBL" id="CTQ32380.1"/>
    </source>
</evidence>
<dbReference type="InterPro" id="IPR029068">
    <property type="entry name" value="Glyas_Bleomycin-R_OHBP_Dase"/>
</dbReference>
<gene>
    <name evidence="2" type="ORF">JAN5088_01145</name>
</gene>
<dbReference type="Proteomes" id="UP000048908">
    <property type="component" value="Unassembled WGS sequence"/>
</dbReference>
<dbReference type="Gene3D" id="3.10.180.10">
    <property type="entry name" value="2,3-Dihydroxybiphenyl 1,2-Dioxygenase, domain 1"/>
    <property type="match status" value="1"/>
</dbReference>
<dbReference type="Pfam" id="PF13468">
    <property type="entry name" value="Glyoxalase_3"/>
    <property type="match status" value="1"/>
</dbReference>
<sequence>MTAFDHFAIAAATLDDGAAYVTRHLGQRIGPGGGHALMGTHNRLSGLGPGEYFEVIAIDPDAPAPGRARWFDLDRRAGPPRIGNWILRTDDLDALVARFPQAGRPLEFVRGAFRWRMAVPDDGILPFDGCFPALIQWDTPAPRFSDEGLRLTGLTLRHPNAEELGPIVAELTDDSRITIETGERAIVASIDTPDGPRQIG</sequence>
<organism evidence="2 3">
    <name type="scientific">Jannaschia rubra</name>
    <dbReference type="NCBI Taxonomy" id="282197"/>
    <lineage>
        <taxon>Bacteria</taxon>
        <taxon>Pseudomonadati</taxon>
        <taxon>Pseudomonadota</taxon>
        <taxon>Alphaproteobacteria</taxon>
        <taxon>Rhodobacterales</taxon>
        <taxon>Roseobacteraceae</taxon>
        <taxon>Jannaschia</taxon>
    </lineage>
</organism>
<dbReference type="EMBL" id="CXPG01000013">
    <property type="protein sequence ID" value="CTQ32380.1"/>
    <property type="molecule type" value="Genomic_DNA"/>
</dbReference>
<dbReference type="RefSeq" id="WP_055681830.1">
    <property type="nucleotide sequence ID" value="NZ_CXPG01000013.1"/>
</dbReference>
<evidence type="ECO:0000313" key="3">
    <source>
        <dbReference type="Proteomes" id="UP000048908"/>
    </source>
</evidence>
<dbReference type="InterPro" id="IPR025870">
    <property type="entry name" value="Glyoxalase-like_dom"/>
</dbReference>